<evidence type="ECO:0000313" key="2">
    <source>
        <dbReference type="EMBL" id="RVW48049.1"/>
    </source>
</evidence>
<feature type="compositionally biased region" description="Pro residues" evidence="1">
    <location>
        <begin position="1"/>
        <end position="13"/>
    </location>
</feature>
<gene>
    <name evidence="2" type="ORF">CK203_073520</name>
</gene>
<sequence length="115" mass="12704">MLQPFPPPAPPASLTPTSSPSPNYGPVINRDKVRDALLLLAQIFTEYRMQCKGTAKASVCHKPFMFAVLGGCWITWKSWKNEGTSCERLKILKAHDRLEVNASDPGRGAFVIVSF</sequence>
<dbReference type="EMBL" id="QGNW01001257">
    <property type="protein sequence ID" value="RVW48049.1"/>
    <property type="molecule type" value="Genomic_DNA"/>
</dbReference>
<organism evidence="2 3">
    <name type="scientific">Vitis vinifera</name>
    <name type="common">Grape</name>
    <dbReference type="NCBI Taxonomy" id="29760"/>
    <lineage>
        <taxon>Eukaryota</taxon>
        <taxon>Viridiplantae</taxon>
        <taxon>Streptophyta</taxon>
        <taxon>Embryophyta</taxon>
        <taxon>Tracheophyta</taxon>
        <taxon>Spermatophyta</taxon>
        <taxon>Magnoliopsida</taxon>
        <taxon>eudicotyledons</taxon>
        <taxon>Gunneridae</taxon>
        <taxon>Pentapetalae</taxon>
        <taxon>rosids</taxon>
        <taxon>Vitales</taxon>
        <taxon>Vitaceae</taxon>
        <taxon>Viteae</taxon>
        <taxon>Vitis</taxon>
    </lineage>
</organism>
<accession>A0A438EJY6</accession>
<evidence type="ECO:0000256" key="1">
    <source>
        <dbReference type="SAM" id="MobiDB-lite"/>
    </source>
</evidence>
<comment type="caution">
    <text evidence="2">The sequence shown here is derived from an EMBL/GenBank/DDBJ whole genome shotgun (WGS) entry which is preliminary data.</text>
</comment>
<protein>
    <submittedName>
        <fullName evidence="2">Uncharacterized protein</fullName>
    </submittedName>
</protein>
<dbReference type="Proteomes" id="UP000288805">
    <property type="component" value="Unassembled WGS sequence"/>
</dbReference>
<name>A0A438EJY6_VITVI</name>
<proteinExistence type="predicted"/>
<evidence type="ECO:0000313" key="3">
    <source>
        <dbReference type="Proteomes" id="UP000288805"/>
    </source>
</evidence>
<feature type="region of interest" description="Disordered" evidence="1">
    <location>
        <begin position="1"/>
        <end position="27"/>
    </location>
</feature>
<reference evidence="2 3" key="1">
    <citation type="journal article" date="2018" name="PLoS Genet.">
        <title>Population sequencing reveals clonal diversity and ancestral inbreeding in the grapevine cultivar Chardonnay.</title>
        <authorList>
            <person name="Roach M.J."/>
            <person name="Johnson D.L."/>
            <person name="Bohlmann J."/>
            <person name="van Vuuren H.J."/>
            <person name="Jones S.J."/>
            <person name="Pretorius I.S."/>
            <person name="Schmidt S.A."/>
            <person name="Borneman A.R."/>
        </authorList>
    </citation>
    <scope>NUCLEOTIDE SEQUENCE [LARGE SCALE GENOMIC DNA]</scope>
    <source>
        <strain evidence="3">cv. Chardonnay</strain>
        <tissue evidence="2">Leaf</tissue>
    </source>
</reference>
<dbReference type="AlphaFoldDB" id="A0A438EJY6"/>